<dbReference type="InterPro" id="IPR036514">
    <property type="entry name" value="SGNH_hydro_sf"/>
</dbReference>
<dbReference type="CDD" id="cd00229">
    <property type="entry name" value="SGNH_hydrolase"/>
    <property type="match status" value="1"/>
</dbReference>
<dbReference type="Pfam" id="PF13472">
    <property type="entry name" value="Lipase_GDSL_2"/>
    <property type="match status" value="1"/>
</dbReference>
<sequence>MPQNNRRVIYFFTLISHDWRMRKSFALLLAATAIIGLTLGVANAAAPVVGKKCSKAGLSAKVAGDRFTCTKSGKKLIWKKVIPAVVKAVPSPSPTQTMDPAPIIVAPSAPPEPTQTPKPSIFANQSALTRFISLAQAARANATNKLPILDTSGAVTINQVAGQGLPLFVKASTTDRFTFLGPTPLVETDPTRTGAVSQITKDHRMVYQARDDLPPWAVAFTISTTDSLGRFVVETSGMNGSRLPQYSWRLVYKTSTGPWMYQSIAGLSRPNDDAHHFDEVSLGAPGSFSIRLEFEATTSFYGIGLSDVTSTISTLTSNASPRVAILGDSWVSPEFNETGPVHVWDAFTGALTWITGWNVISAGVAGQGYLQPARGGTETYKDRVVRDLVPQNPDVIIFTGSPNDPWGPGKFTDEQIAAEMGRDIKLVQEANPDILIIVCSPFQTDPHQASLMRKEAASLGVSIIDFATPALFDENNNAQRQLVDGHPTRLGSAYIANEMLKRIAGLKSK</sequence>
<evidence type="ECO:0000259" key="1">
    <source>
        <dbReference type="Pfam" id="PF13472"/>
    </source>
</evidence>
<evidence type="ECO:0000313" key="2">
    <source>
        <dbReference type="EMBL" id="CAB4651941.1"/>
    </source>
</evidence>
<dbReference type="EMBL" id="CAEZWO010000011">
    <property type="protein sequence ID" value="CAB4651941.1"/>
    <property type="molecule type" value="Genomic_DNA"/>
</dbReference>
<organism evidence="2">
    <name type="scientific">freshwater metagenome</name>
    <dbReference type="NCBI Taxonomy" id="449393"/>
    <lineage>
        <taxon>unclassified sequences</taxon>
        <taxon>metagenomes</taxon>
        <taxon>ecological metagenomes</taxon>
    </lineage>
</organism>
<dbReference type="AlphaFoldDB" id="A0A6J6KQP9"/>
<name>A0A6J6KQP9_9ZZZZ</name>
<accession>A0A6J6KQP9</accession>
<dbReference type="InterPro" id="IPR013830">
    <property type="entry name" value="SGNH_hydro"/>
</dbReference>
<reference evidence="2" key="1">
    <citation type="submission" date="2020-05" db="EMBL/GenBank/DDBJ databases">
        <authorList>
            <person name="Chiriac C."/>
            <person name="Salcher M."/>
            <person name="Ghai R."/>
            <person name="Kavagutti S V."/>
        </authorList>
    </citation>
    <scope>NUCLEOTIDE SEQUENCE</scope>
</reference>
<feature type="domain" description="SGNH hydrolase-type esterase" evidence="1">
    <location>
        <begin position="326"/>
        <end position="492"/>
    </location>
</feature>
<dbReference type="SUPFAM" id="SSF52266">
    <property type="entry name" value="SGNH hydrolase"/>
    <property type="match status" value="1"/>
</dbReference>
<proteinExistence type="predicted"/>
<dbReference type="Gene3D" id="3.40.50.1110">
    <property type="entry name" value="SGNH hydrolase"/>
    <property type="match status" value="1"/>
</dbReference>
<protein>
    <submittedName>
        <fullName evidence="2">Unannotated protein</fullName>
    </submittedName>
</protein>
<gene>
    <name evidence="2" type="ORF">UFOPK2254_00208</name>
</gene>